<evidence type="ECO:0000256" key="3">
    <source>
        <dbReference type="ARBA" id="ARBA00022741"/>
    </source>
</evidence>
<dbReference type="EC" id="2.7.7.108" evidence="5"/>
<accession>A0A328BIB0</accession>
<evidence type="ECO:0000313" key="9">
    <source>
        <dbReference type="EMBL" id="RAK66359.1"/>
    </source>
</evidence>
<evidence type="ECO:0000256" key="4">
    <source>
        <dbReference type="ARBA" id="ARBA00022840"/>
    </source>
</evidence>
<feature type="domain" description="Fido" evidence="8">
    <location>
        <begin position="54"/>
        <end position="195"/>
    </location>
</feature>
<evidence type="ECO:0000256" key="6">
    <source>
        <dbReference type="ARBA" id="ARBA00047939"/>
    </source>
</evidence>
<organism evidence="9 10">
    <name type="scientific">Phenylobacterium kunshanense</name>
    <dbReference type="NCBI Taxonomy" id="1445034"/>
    <lineage>
        <taxon>Bacteria</taxon>
        <taxon>Pseudomonadati</taxon>
        <taxon>Pseudomonadota</taxon>
        <taxon>Alphaproteobacteria</taxon>
        <taxon>Caulobacterales</taxon>
        <taxon>Caulobacteraceae</taxon>
        <taxon>Phenylobacterium</taxon>
    </lineage>
</organism>
<dbReference type="OrthoDB" id="9813719at2"/>
<comment type="catalytic activity">
    <reaction evidence="7">
        <text>L-tyrosyl-[protein] + ATP = O-(5'-adenylyl)-L-tyrosyl-[protein] + diphosphate</text>
        <dbReference type="Rhea" id="RHEA:54288"/>
        <dbReference type="Rhea" id="RHEA-COMP:10136"/>
        <dbReference type="Rhea" id="RHEA-COMP:13846"/>
        <dbReference type="ChEBI" id="CHEBI:30616"/>
        <dbReference type="ChEBI" id="CHEBI:33019"/>
        <dbReference type="ChEBI" id="CHEBI:46858"/>
        <dbReference type="ChEBI" id="CHEBI:83624"/>
        <dbReference type="EC" id="2.7.7.108"/>
    </reaction>
</comment>
<evidence type="ECO:0000259" key="8">
    <source>
        <dbReference type="PROSITE" id="PS51459"/>
    </source>
</evidence>
<dbReference type="SUPFAM" id="SSF140931">
    <property type="entry name" value="Fic-like"/>
    <property type="match status" value="1"/>
</dbReference>
<proteinExistence type="predicted"/>
<dbReference type="Proteomes" id="UP000249524">
    <property type="component" value="Unassembled WGS sequence"/>
</dbReference>
<keyword evidence="3" id="KW-0547">Nucleotide-binding</keyword>
<sequence>MTFEGYFVDEDPYRANGTEVLRNLPGIADPAALEAFETFSVTQRSEEPFPEGVFDADHFCAIHRHLFQDVYDWAGEPRTIRTFKDGSPFCYPESFDQELSKLFGWLAARDHLHGLTSDEFAEAAAHFLSELNAIHLFREGNGRAQSAFLAMLAADAGHPLDFERLDTAAWMQAMIVSFYNGTELLTAQIRRLIDDG</sequence>
<dbReference type="PANTHER" id="PTHR39560:SF1">
    <property type="entry name" value="PROTEIN ADENYLYLTRANSFERASE FIC-RELATED"/>
    <property type="match status" value="1"/>
</dbReference>
<dbReference type="PANTHER" id="PTHR39560">
    <property type="entry name" value="PROTEIN ADENYLYLTRANSFERASE FIC-RELATED"/>
    <property type="match status" value="1"/>
</dbReference>
<evidence type="ECO:0000313" key="10">
    <source>
        <dbReference type="Proteomes" id="UP000249524"/>
    </source>
</evidence>
<keyword evidence="1 9" id="KW-0808">Transferase</keyword>
<dbReference type="Gene3D" id="1.10.3290.10">
    <property type="entry name" value="Fido-like domain"/>
    <property type="match status" value="1"/>
</dbReference>
<keyword evidence="2" id="KW-0548">Nucleotidyltransferase</keyword>
<evidence type="ECO:0000256" key="5">
    <source>
        <dbReference type="ARBA" id="ARBA00034531"/>
    </source>
</evidence>
<comment type="caution">
    <text evidence="9">The sequence shown here is derived from an EMBL/GenBank/DDBJ whole genome shotgun (WGS) entry which is preliminary data.</text>
</comment>
<comment type="catalytic activity">
    <reaction evidence="6">
        <text>L-threonyl-[protein] + ATP = 3-O-(5'-adenylyl)-L-threonyl-[protein] + diphosphate</text>
        <dbReference type="Rhea" id="RHEA:54292"/>
        <dbReference type="Rhea" id="RHEA-COMP:11060"/>
        <dbReference type="Rhea" id="RHEA-COMP:13847"/>
        <dbReference type="ChEBI" id="CHEBI:30013"/>
        <dbReference type="ChEBI" id="CHEBI:30616"/>
        <dbReference type="ChEBI" id="CHEBI:33019"/>
        <dbReference type="ChEBI" id="CHEBI:138113"/>
        <dbReference type="EC" id="2.7.7.108"/>
    </reaction>
</comment>
<dbReference type="Pfam" id="PF02661">
    <property type="entry name" value="Fic"/>
    <property type="match status" value="1"/>
</dbReference>
<dbReference type="GO" id="GO:0051302">
    <property type="term" value="P:regulation of cell division"/>
    <property type="evidence" value="ECO:0007669"/>
    <property type="project" value="TreeGrafter"/>
</dbReference>
<dbReference type="InterPro" id="IPR003812">
    <property type="entry name" value="Fido"/>
</dbReference>
<gene>
    <name evidence="9" type="ORF">DJ019_08915</name>
</gene>
<dbReference type="EMBL" id="QFYS01000003">
    <property type="protein sequence ID" value="RAK66359.1"/>
    <property type="molecule type" value="Genomic_DNA"/>
</dbReference>
<keyword evidence="4" id="KW-0067">ATP-binding</keyword>
<dbReference type="GO" id="GO:0005524">
    <property type="term" value="F:ATP binding"/>
    <property type="evidence" value="ECO:0007669"/>
    <property type="project" value="UniProtKB-KW"/>
</dbReference>
<dbReference type="GO" id="GO:0070733">
    <property type="term" value="F:AMPylase activity"/>
    <property type="evidence" value="ECO:0007669"/>
    <property type="project" value="UniProtKB-EC"/>
</dbReference>
<evidence type="ECO:0000256" key="1">
    <source>
        <dbReference type="ARBA" id="ARBA00022679"/>
    </source>
</evidence>
<name>A0A328BIB0_9CAUL</name>
<dbReference type="AlphaFoldDB" id="A0A328BIB0"/>
<evidence type="ECO:0000256" key="2">
    <source>
        <dbReference type="ARBA" id="ARBA00022695"/>
    </source>
</evidence>
<dbReference type="InterPro" id="IPR036597">
    <property type="entry name" value="Fido-like_dom_sf"/>
</dbReference>
<reference evidence="9 10" key="1">
    <citation type="submission" date="2018-05" db="EMBL/GenBank/DDBJ databases">
        <authorList>
            <person name="Lanie J.A."/>
            <person name="Ng W.-L."/>
            <person name="Kazmierczak K.M."/>
            <person name="Andrzejewski T.M."/>
            <person name="Davidsen T.M."/>
            <person name="Wayne K.J."/>
            <person name="Tettelin H."/>
            <person name="Glass J.I."/>
            <person name="Rusch D."/>
            <person name="Podicherti R."/>
            <person name="Tsui H.-C.T."/>
            <person name="Winkler M.E."/>
        </authorList>
    </citation>
    <scope>NUCLEOTIDE SEQUENCE [LARGE SCALE GENOMIC DNA]</scope>
    <source>
        <strain evidence="9 10">BUT-10</strain>
    </source>
</reference>
<dbReference type="PROSITE" id="PS51459">
    <property type="entry name" value="FIDO"/>
    <property type="match status" value="1"/>
</dbReference>
<protein>
    <recommendedName>
        <fullName evidence="5">protein adenylyltransferase</fullName>
        <ecNumber evidence="5">2.7.7.108</ecNumber>
    </recommendedName>
</protein>
<keyword evidence="10" id="KW-1185">Reference proteome</keyword>
<evidence type="ECO:0000256" key="7">
    <source>
        <dbReference type="ARBA" id="ARBA00048696"/>
    </source>
</evidence>